<organism evidence="2">
    <name type="scientific">Palpitomonas bilix</name>
    <dbReference type="NCBI Taxonomy" id="652834"/>
    <lineage>
        <taxon>Eukaryota</taxon>
        <taxon>Eukaryota incertae sedis</taxon>
    </lineage>
</organism>
<name>A0A7S3G1Z5_9EUKA</name>
<evidence type="ECO:0000259" key="1">
    <source>
        <dbReference type="Pfam" id="PF01331"/>
    </source>
</evidence>
<protein>
    <recommendedName>
        <fullName evidence="1">mRNA capping enzyme adenylation domain-containing protein</fullName>
    </recommendedName>
</protein>
<evidence type="ECO:0000313" key="3">
    <source>
        <dbReference type="EMBL" id="CAE0244376.1"/>
    </source>
</evidence>
<dbReference type="GO" id="GO:0005524">
    <property type="term" value="F:ATP binding"/>
    <property type="evidence" value="ECO:0007669"/>
    <property type="project" value="InterPro"/>
</dbReference>
<dbReference type="PANTHER" id="PTHR10367:SF17">
    <property type="entry name" value="MRNA-CAPPING ENZYME"/>
    <property type="match status" value="1"/>
</dbReference>
<feature type="domain" description="mRNA capping enzyme adenylation" evidence="1">
    <location>
        <begin position="278"/>
        <end position="448"/>
    </location>
</feature>
<dbReference type="PANTHER" id="PTHR10367">
    <property type="entry name" value="MRNA-CAPPING ENZYME"/>
    <property type="match status" value="1"/>
</dbReference>
<dbReference type="InterPro" id="IPR029021">
    <property type="entry name" value="Prot-tyrosine_phosphatase-like"/>
</dbReference>
<dbReference type="InterPro" id="IPR001339">
    <property type="entry name" value="mRNA_cap_enzyme_adenylation"/>
</dbReference>
<dbReference type="EMBL" id="HBIB01010247">
    <property type="protein sequence ID" value="CAE0244376.1"/>
    <property type="molecule type" value="Transcribed_RNA"/>
</dbReference>
<dbReference type="SUPFAM" id="SSF56091">
    <property type="entry name" value="DNA ligase/mRNA capping enzyme, catalytic domain"/>
    <property type="match status" value="1"/>
</dbReference>
<dbReference type="Pfam" id="PF01331">
    <property type="entry name" value="mRNA_cap_enzyme"/>
    <property type="match status" value="1"/>
</dbReference>
<reference evidence="2" key="1">
    <citation type="submission" date="2021-01" db="EMBL/GenBank/DDBJ databases">
        <authorList>
            <person name="Corre E."/>
            <person name="Pelletier E."/>
            <person name="Niang G."/>
            <person name="Scheremetjew M."/>
            <person name="Finn R."/>
            <person name="Kale V."/>
            <person name="Holt S."/>
            <person name="Cochrane G."/>
            <person name="Meng A."/>
            <person name="Brown T."/>
            <person name="Cohen L."/>
        </authorList>
    </citation>
    <scope>NUCLEOTIDE SEQUENCE</scope>
    <source>
        <strain evidence="2">NIES-2562</strain>
    </source>
</reference>
<evidence type="ECO:0000313" key="2">
    <source>
        <dbReference type="EMBL" id="CAE0244374.1"/>
    </source>
</evidence>
<dbReference type="InterPro" id="IPR051029">
    <property type="entry name" value="mRNA_Capping_Enz/RNA_Phosphat"/>
</dbReference>
<dbReference type="Gene3D" id="3.30.470.30">
    <property type="entry name" value="DNA ligase/mRNA capping enzyme"/>
    <property type="match status" value="1"/>
</dbReference>
<dbReference type="Gene3D" id="3.90.190.10">
    <property type="entry name" value="Protein tyrosine phosphatase superfamily"/>
    <property type="match status" value="1"/>
</dbReference>
<gene>
    <name evidence="2" type="ORF">PBIL07802_LOCUS6549</name>
    <name evidence="3" type="ORF">PBIL07802_LOCUS6551</name>
</gene>
<dbReference type="EMBL" id="HBIB01010245">
    <property type="protein sequence ID" value="CAE0244374.1"/>
    <property type="molecule type" value="Transcribed_RNA"/>
</dbReference>
<dbReference type="GO" id="GO:0004484">
    <property type="term" value="F:mRNA guanylyltransferase activity"/>
    <property type="evidence" value="ECO:0007669"/>
    <property type="project" value="InterPro"/>
</dbReference>
<accession>A0A7S3G1Z5</accession>
<dbReference type="AlphaFoldDB" id="A0A7S3G1Z5"/>
<sequence>MGGGKRPHPGETSSRKQVGASVAGLAQAAKKFRAIPRIPTFDAAQYDRWLRAQKYSKKVEGTNFIVCKTPIGSQYGMYIPTNESFSVDAFVDGLLSKSVSVGLLILLVDSTEDPLFFDALELDDWDVKVEVVSMPRFRQGDNDRNEKKKVLEDVTSRVHKIVTQFSSSQPRKAIALASRFGKRRPQVCLAALLHSRGKSKDTIVKSLRTACSEVVPEKELDEEGCFSVGASEQAEPTVVAAFSDMGAGSIESPDYVKARIRDVCGVEEPQELFSIPSVVDKKSVQSIKPNETLLSWVPAGRRNLLYINGMSACTIDMKGEIKLVKMTFPKVVDVQIKSYYTYTILDGYVVVDVDEKKRRIFRYLVEDIVAIDGEDGIGKKPLSKRLGVVQTLLEARKRAEKTRLFDPSNDTFRIRLKENFKAKYYTYFRDKFVGGLTHKVEGYLFQDPNMARERGSTGVKLMWTKKGDVDGEEPSLTESDLIRVVGNDDKGGSKAK</sequence>
<dbReference type="GO" id="GO:0006370">
    <property type="term" value="P:7-methylguanosine mRNA capping"/>
    <property type="evidence" value="ECO:0007669"/>
    <property type="project" value="InterPro"/>
</dbReference>
<proteinExistence type="predicted"/>